<accession>A0A8S5PST6</accession>
<organism evidence="2">
    <name type="scientific">Podoviridae sp. ctdKF3</name>
    <dbReference type="NCBI Taxonomy" id="2825261"/>
    <lineage>
        <taxon>Viruses</taxon>
        <taxon>Duplodnaviria</taxon>
        <taxon>Heunggongvirae</taxon>
        <taxon>Uroviricota</taxon>
        <taxon>Caudoviricetes</taxon>
    </lineage>
</organism>
<protein>
    <submittedName>
        <fullName evidence="2">Uncharacterized protein</fullName>
    </submittedName>
</protein>
<evidence type="ECO:0000313" key="2">
    <source>
        <dbReference type="EMBL" id="DAE09284.1"/>
    </source>
</evidence>
<sequence length="29" mass="3450">MKCFNKQFKNIIFFMFLCGLLKGGIFYVV</sequence>
<keyword evidence="1" id="KW-0472">Membrane</keyword>
<keyword evidence="1" id="KW-0812">Transmembrane</keyword>
<proteinExistence type="predicted"/>
<dbReference type="EMBL" id="BK015485">
    <property type="protein sequence ID" value="DAE09284.1"/>
    <property type="molecule type" value="Genomic_DNA"/>
</dbReference>
<evidence type="ECO:0000256" key="1">
    <source>
        <dbReference type="SAM" id="Phobius"/>
    </source>
</evidence>
<reference evidence="2" key="1">
    <citation type="journal article" date="2021" name="Proc. Natl. Acad. Sci. U.S.A.">
        <title>A Catalog of Tens of Thousands of Viruses from Human Metagenomes Reveals Hidden Associations with Chronic Diseases.</title>
        <authorList>
            <person name="Tisza M.J."/>
            <person name="Buck C.B."/>
        </authorList>
    </citation>
    <scope>NUCLEOTIDE SEQUENCE</scope>
    <source>
        <strain evidence="2">CtdKF3</strain>
    </source>
</reference>
<feature type="transmembrane region" description="Helical" evidence="1">
    <location>
        <begin position="12"/>
        <end position="28"/>
    </location>
</feature>
<keyword evidence="1" id="KW-1133">Transmembrane helix</keyword>
<name>A0A8S5PST6_9CAUD</name>